<proteinExistence type="predicted"/>
<keyword evidence="2" id="KW-1185">Reference proteome</keyword>
<evidence type="ECO:0000313" key="1">
    <source>
        <dbReference type="EMBL" id="KAH8003266.1"/>
    </source>
</evidence>
<protein>
    <submittedName>
        <fullName evidence="1">Uncharacterized protein</fullName>
    </submittedName>
</protein>
<organism evidence="1 2">
    <name type="scientific">Sphaerodactylus townsendi</name>
    <dbReference type="NCBI Taxonomy" id="933632"/>
    <lineage>
        <taxon>Eukaryota</taxon>
        <taxon>Metazoa</taxon>
        <taxon>Chordata</taxon>
        <taxon>Craniata</taxon>
        <taxon>Vertebrata</taxon>
        <taxon>Euteleostomi</taxon>
        <taxon>Lepidosauria</taxon>
        <taxon>Squamata</taxon>
        <taxon>Bifurcata</taxon>
        <taxon>Gekkota</taxon>
        <taxon>Sphaerodactylidae</taxon>
        <taxon>Sphaerodactylus</taxon>
    </lineage>
</organism>
<sequence>MARAQWKEAVRVHLHAFLMGVIVHEEEEEEGAGHSGQPGRLLAVEGRRMEEEEELGGRAEVNSFHQRLSRVERLGNRLSRDVREIKNTLALILEKLDLSQEGPSAQ</sequence>
<comment type="caution">
    <text evidence="1">The sequence shown here is derived from an EMBL/GenBank/DDBJ whole genome shotgun (WGS) entry which is preliminary data.</text>
</comment>
<dbReference type="Proteomes" id="UP000827872">
    <property type="component" value="Linkage Group LG09"/>
</dbReference>
<evidence type="ECO:0000313" key="2">
    <source>
        <dbReference type="Proteomes" id="UP000827872"/>
    </source>
</evidence>
<dbReference type="EMBL" id="CM037622">
    <property type="protein sequence ID" value="KAH8003266.1"/>
    <property type="molecule type" value="Genomic_DNA"/>
</dbReference>
<gene>
    <name evidence="1" type="ORF">K3G42_016086</name>
</gene>
<reference evidence="1" key="1">
    <citation type="submission" date="2021-08" db="EMBL/GenBank/DDBJ databases">
        <title>The first chromosome-level gecko genome reveals the dynamic sex chromosomes of Neotropical dwarf geckos (Sphaerodactylidae: Sphaerodactylus).</title>
        <authorList>
            <person name="Pinto B.J."/>
            <person name="Keating S.E."/>
            <person name="Gamble T."/>
        </authorList>
    </citation>
    <scope>NUCLEOTIDE SEQUENCE</scope>
    <source>
        <strain evidence="1">TG3544</strain>
    </source>
</reference>
<accession>A0ACB8FDX5</accession>
<name>A0ACB8FDX5_9SAUR</name>